<organism evidence="1 2">
    <name type="scientific">Cutibacterium modestum</name>
    <dbReference type="NCBI Taxonomy" id="2559073"/>
    <lineage>
        <taxon>Bacteria</taxon>
        <taxon>Bacillati</taxon>
        <taxon>Actinomycetota</taxon>
        <taxon>Actinomycetes</taxon>
        <taxon>Propionibacteriales</taxon>
        <taxon>Propionibacteriaceae</taxon>
        <taxon>Cutibacterium</taxon>
    </lineage>
</organism>
<sequence>MCVIRVEFVVDHLGDVRVIGDVAGPVRSVRAAWSCGEIAVSLDVDAAIADGADMAATGMSDMTIAASFIGRFEMSIVGVSFVAEQIKYMQPFWC</sequence>
<evidence type="ECO:0000313" key="2">
    <source>
        <dbReference type="Proteomes" id="UP000825072"/>
    </source>
</evidence>
<protein>
    <submittedName>
        <fullName evidence="1">Uncharacterized protein</fullName>
    </submittedName>
</protein>
<dbReference type="AlphaFoldDB" id="A0AAD1KP79"/>
<dbReference type="Proteomes" id="UP000825072">
    <property type="component" value="Chromosome 1"/>
</dbReference>
<dbReference type="EMBL" id="AP024747">
    <property type="protein sequence ID" value="BCY24495.1"/>
    <property type="molecule type" value="Genomic_DNA"/>
</dbReference>
<proteinExistence type="predicted"/>
<name>A0AAD1KP79_9ACTN</name>
<accession>A0AAD1KP79</accession>
<gene>
    <name evidence="1" type="ORF">KB1_04850</name>
</gene>
<evidence type="ECO:0000313" key="1">
    <source>
        <dbReference type="EMBL" id="BCY24495.1"/>
    </source>
</evidence>
<reference evidence="1" key="1">
    <citation type="submission" date="2021-06" db="EMBL/GenBank/DDBJ databases">
        <title>Genome sequence of Cutibacterium modestum strain KB17-24694.</title>
        <authorList>
            <person name="Dekio I."/>
            <person name="Asahina A."/>
            <person name="Nishida M."/>
        </authorList>
    </citation>
    <scope>NUCLEOTIDE SEQUENCE</scope>
    <source>
        <strain evidence="1">KB17-24694</strain>
    </source>
</reference>